<dbReference type="EMBL" id="CAJNNW010032003">
    <property type="protein sequence ID" value="CAE8710526.1"/>
    <property type="molecule type" value="Genomic_DNA"/>
</dbReference>
<dbReference type="Proteomes" id="UP000626109">
    <property type="component" value="Unassembled WGS sequence"/>
</dbReference>
<dbReference type="SUPFAM" id="SSF82895">
    <property type="entry name" value="TSP-1 type 1 repeat"/>
    <property type="match status" value="1"/>
</dbReference>
<sequence length="280" mass="30110">TSTATQQASELATALASDDSCRREGADDSECALSALQLNEQKRAQRAAVVGERLEADPHKCAGKELAHACLCVFDIDRTLSGKQGVTDPTCPDNSVQKGIYDDAYDRGTFTLSALAAECGSCYLGLCSHGIANHQNSAERFDLLGEMQSGAESTEFSAKRLCYTTQASVRQRQAQGNEHATPAEIVKEKGSKACKIDCVWTDWTSWSSCSASCGEGVRHRARRVWVPASNGGHQCPPGQAKDTEECLLKECPTTTTTTTTTLESITTAEEVGSPEFYLPR</sequence>
<dbReference type="InterPro" id="IPR000884">
    <property type="entry name" value="TSP1_rpt"/>
</dbReference>
<accession>A0A813KQ82</accession>
<keyword evidence="2" id="KW-1015">Disulfide bond</keyword>
<dbReference type="PANTHER" id="PTHR11311:SF16">
    <property type="entry name" value="SPONDIN-1"/>
    <property type="match status" value="1"/>
</dbReference>
<protein>
    <recommendedName>
        <fullName evidence="4">Spondin-like TSP1 domain-containing protein</fullName>
    </recommendedName>
</protein>
<keyword evidence="3" id="KW-0325">Glycoprotein</keyword>
<dbReference type="Pfam" id="PF19028">
    <property type="entry name" value="TSP1_spondin"/>
    <property type="match status" value="1"/>
</dbReference>
<evidence type="ECO:0000256" key="2">
    <source>
        <dbReference type="ARBA" id="ARBA00023157"/>
    </source>
</evidence>
<dbReference type="GO" id="GO:0031012">
    <property type="term" value="C:extracellular matrix"/>
    <property type="evidence" value="ECO:0007669"/>
    <property type="project" value="TreeGrafter"/>
</dbReference>
<dbReference type="SMART" id="SM00209">
    <property type="entry name" value="TSP1"/>
    <property type="match status" value="1"/>
</dbReference>
<gene>
    <name evidence="5" type="ORF">PGLA2088_LOCUS35989</name>
</gene>
<dbReference type="GO" id="GO:0007155">
    <property type="term" value="P:cell adhesion"/>
    <property type="evidence" value="ECO:0007669"/>
    <property type="project" value="TreeGrafter"/>
</dbReference>
<feature type="domain" description="Spondin-like TSP1" evidence="4">
    <location>
        <begin position="198"/>
        <end position="251"/>
    </location>
</feature>
<evidence type="ECO:0000313" key="6">
    <source>
        <dbReference type="Proteomes" id="UP000626109"/>
    </source>
</evidence>
<dbReference type="InterPro" id="IPR051418">
    <property type="entry name" value="Spondin/Thrombospondin_T1"/>
</dbReference>
<dbReference type="InterPro" id="IPR044004">
    <property type="entry name" value="TSP1_spondin_dom"/>
</dbReference>
<organism evidence="5 6">
    <name type="scientific">Polarella glacialis</name>
    <name type="common">Dinoflagellate</name>
    <dbReference type="NCBI Taxonomy" id="89957"/>
    <lineage>
        <taxon>Eukaryota</taxon>
        <taxon>Sar</taxon>
        <taxon>Alveolata</taxon>
        <taxon>Dinophyceae</taxon>
        <taxon>Suessiales</taxon>
        <taxon>Suessiaceae</taxon>
        <taxon>Polarella</taxon>
    </lineage>
</organism>
<dbReference type="Gene3D" id="2.20.100.10">
    <property type="entry name" value="Thrombospondin type-1 (TSP1) repeat"/>
    <property type="match status" value="1"/>
</dbReference>
<keyword evidence="1" id="KW-0732">Signal</keyword>
<proteinExistence type="predicted"/>
<reference evidence="5" key="1">
    <citation type="submission" date="2021-02" db="EMBL/GenBank/DDBJ databases">
        <authorList>
            <person name="Dougan E. K."/>
            <person name="Rhodes N."/>
            <person name="Thang M."/>
            <person name="Chan C."/>
        </authorList>
    </citation>
    <scope>NUCLEOTIDE SEQUENCE</scope>
</reference>
<evidence type="ECO:0000259" key="4">
    <source>
        <dbReference type="Pfam" id="PF19028"/>
    </source>
</evidence>
<comment type="caution">
    <text evidence="5">The sequence shown here is derived from an EMBL/GenBank/DDBJ whole genome shotgun (WGS) entry which is preliminary data.</text>
</comment>
<dbReference type="PANTHER" id="PTHR11311">
    <property type="entry name" value="SPONDIN"/>
    <property type="match status" value="1"/>
</dbReference>
<evidence type="ECO:0000256" key="3">
    <source>
        <dbReference type="ARBA" id="ARBA00023180"/>
    </source>
</evidence>
<feature type="non-terminal residue" evidence="5">
    <location>
        <position position="1"/>
    </location>
</feature>
<evidence type="ECO:0000313" key="5">
    <source>
        <dbReference type="EMBL" id="CAE8710526.1"/>
    </source>
</evidence>
<dbReference type="AlphaFoldDB" id="A0A813KQ82"/>
<name>A0A813KQ82_POLGL</name>
<evidence type="ECO:0000256" key="1">
    <source>
        <dbReference type="ARBA" id="ARBA00022729"/>
    </source>
</evidence>
<dbReference type="InterPro" id="IPR036383">
    <property type="entry name" value="TSP1_rpt_sf"/>
</dbReference>
<dbReference type="PROSITE" id="PS50092">
    <property type="entry name" value="TSP1"/>
    <property type="match status" value="1"/>
</dbReference>